<dbReference type="InterPro" id="IPR001763">
    <property type="entry name" value="Rhodanese-like_dom"/>
</dbReference>
<dbReference type="GO" id="GO:0004792">
    <property type="term" value="F:thiosulfate-cyanide sulfurtransferase activity"/>
    <property type="evidence" value="ECO:0007669"/>
    <property type="project" value="TreeGrafter"/>
</dbReference>
<dbReference type="PROSITE" id="PS50206">
    <property type="entry name" value="RHODANESE_3"/>
    <property type="match status" value="2"/>
</dbReference>
<dbReference type="EMBL" id="CYHH01000005">
    <property type="protein sequence ID" value="CUB07214.1"/>
    <property type="molecule type" value="Genomic_DNA"/>
</dbReference>
<dbReference type="SMART" id="SM00450">
    <property type="entry name" value="RHOD"/>
    <property type="match status" value="2"/>
</dbReference>
<proteinExistence type="predicted"/>
<dbReference type="PANTHER" id="PTHR11364">
    <property type="entry name" value="THIOSULFATE SULFERTANSFERASE"/>
    <property type="match status" value="1"/>
</dbReference>
<feature type="domain" description="Rhodanese" evidence="3">
    <location>
        <begin position="173"/>
        <end position="286"/>
    </location>
</feature>
<dbReference type="CDD" id="cd01449">
    <property type="entry name" value="TST_Repeat_2"/>
    <property type="match status" value="1"/>
</dbReference>
<evidence type="ECO:0000313" key="5">
    <source>
        <dbReference type="Proteomes" id="UP000182108"/>
    </source>
</evidence>
<keyword evidence="5" id="KW-1185">Reference proteome</keyword>
<dbReference type="Gene3D" id="3.40.250.10">
    <property type="entry name" value="Rhodanese-like domain"/>
    <property type="match status" value="2"/>
</dbReference>
<dbReference type="Proteomes" id="UP000182108">
    <property type="component" value="Unassembled WGS sequence"/>
</dbReference>
<keyword evidence="4" id="KW-0670">Pyruvate</keyword>
<dbReference type="PANTHER" id="PTHR11364:SF27">
    <property type="entry name" value="SULFURTRANSFERASE"/>
    <property type="match status" value="1"/>
</dbReference>
<evidence type="ECO:0000313" key="4">
    <source>
        <dbReference type="EMBL" id="CUB07214.1"/>
    </source>
</evidence>
<dbReference type="RefSeq" id="WP_055423508.1">
    <property type="nucleotide sequence ID" value="NZ_CYHH01000005.1"/>
</dbReference>
<dbReference type="SUPFAM" id="SSF52821">
    <property type="entry name" value="Rhodanese/Cell cycle control phosphatase"/>
    <property type="match status" value="2"/>
</dbReference>
<dbReference type="InterPro" id="IPR036873">
    <property type="entry name" value="Rhodanese-like_dom_sf"/>
</dbReference>
<dbReference type="OrthoDB" id="9781034at2"/>
<gene>
    <name evidence="4" type="ORF">Ga0061068_105117</name>
</gene>
<organism evidence="4 5">
    <name type="scientific">Tepidiphilus thermophilus</name>
    <dbReference type="NCBI Taxonomy" id="876478"/>
    <lineage>
        <taxon>Bacteria</taxon>
        <taxon>Pseudomonadati</taxon>
        <taxon>Pseudomonadota</taxon>
        <taxon>Hydrogenophilia</taxon>
        <taxon>Hydrogenophilales</taxon>
        <taxon>Hydrogenophilaceae</taxon>
        <taxon>Tepidiphilus</taxon>
    </lineage>
</organism>
<keyword evidence="1 4" id="KW-0808">Transferase</keyword>
<dbReference type="InterPro" id="IPR045078">
    <property type="entry name" value="TST/MPST-like"/>
</dbReference>
<keyword evidence="2" id="KW-0677">Repeat</keyword>
<evidence type="ECO:0000259" key="3">
    <source>
        <dbReference type="PROSITE" id="PS50206"/>
    </source>
</evidence>
<name>A0A0K6IVZ3_9PROT</name>
<reference evidence="5" key="1">
    <citation type="submission" date="2015-08" db="EMBL/GenBank/DDBJ databases">
        <authorList>
            <person name="Babu N.S."/>
            <person name="Beckwith C.J."/>
            <person name="Beseler K.G."/>
            <person name="Brison A."/>
            <person name="Carone J.V."/>
            <person name="Caskin T.P."/>
            <person name="Diamond M."/>
            <person name="Durham M.E."/>
            <person name="Foxe J.M."/>
            <person name="Go M."/>
            <person name="Henderson B.A."/>
            <person name="Jones I.B."/>
            <person name="McGettigan J.A."/>
            <person name="Micheletti S.J."/>
            <person name="Nasrallah M.E."/>
            <person name="Ortiz D."/>
            <person name="Piller C.R."/>
            <person name="Privatt S.R."/>
            <person name="Schneider S.L."/>
            <person name="Sharp S."/>
            <person name="Smith T.C."/>
            <person name="Stanton J.D."/>
            <person name="Ullery H.E."/>
            <person name="Wilson R.J."/>
            <person name="Serrano M.G."/>
            <person name="Buck G."/>
            <person name="Lee V."/>
            <person name="Wang Y."/>
            <person name="Carvalho R."/>
            <person name="Voegtly L."/>
            <person name="Shi R."/>
            <person name="Duckworth R."/>
            <person name="Johnson A."/>
            <person name="Loviza R."/>
            <person name="Walstead R."/>
            <person name="Shah Z."/>
            <person name="Kiflezghi M."/>
            <person name="Wade K."/>
            <person name="Ball S.L."/>
            <person name="Bradley K.W."/>
            <person name="Asai D.J."/>
            <person name="Bowman C.A."/>
            <person name="Russell D.A."/>
            <person name="Pope W.H."/>
            <person name="Jacobs-Sera D."/>
            <person name="Hendrix R.W."/>
            <person name="Hatfull G.F."/>
        </authorList>
    </citation>
    <scope>NUCLEOTIDE SEQUENCE [LARGE SCALE GENOMIC DNA]</scope>
    <source>
        <strain evidence="5">JCM 19170</strain>
    </source>
</reference>
<feature type="domain" description="Rhodanese" evidence="3">
    <location>
        <begin position="23"/>
        <end position="142"/>
    </location>
</feature>
<sequence length="291" mass="32237">MNAVIHESFAHLVSTRTLAEHLDDPSWRVIDCRHDLSDPALGRRAWMEAHIPGAIFWHLDEDLSSPRTGTNGRHPLPPYGDFVRFVGACGLTPETQVVVYDDDGGMFAARAWWMLRWIGHRRVAVLDGGWNAWRSDNLPFDRSVRQAGPCIYPAAPEPCMPTVTTEELLAQLGSGRFLIVDARSPDRYRGENEALDPVAGHIPGAVNRFYRLNLDEHGRFRPPEVLRAEFAALLAGRDPSEVVHQCGSGVTACHNLLAMESAGLCGSRLYPGSWSEWCADARRPVATGPEP</sequence>
<dbReference type="FunFam" id="3.40.250.10:FF:000035">
    <property type="entry name" value="Thiosulfate sulfurtransferase"/>
    <property type="match status" value="1"/>
</dbReference>
<dbReference type="CDD" id="cd01448">
    <property type="entry name" value="TST_Repeat_1"/>
    <property type="match status" value="1"/>
</dbReference>
<evidence type="ECO:0000256" key="2">
    <source>
        <dbReference type="ARBA" id="ARBA00022737"/>
    </source>
</evidence>
<dbReference type="Pfam" id="PF00581">
    <property type="entry name" value="Rhodanese"/>
    <property type="match status" value="2"/>
</dbReference>
<protein>
    <submittedName>
        <fullName evidence="4">3-mercaptopyruvate sulfurtransferase SseA, contains two rhodanese domains</fullName>
    </submittedName>
</protein>
<dbReference type="AlphaFoldDB" id="A0A0K6IVZ3"/>
<evidence type="ECO:0000256" key="1">
    <source>
        <dbReference type="ARBA" id="ARBA00022679"/>
    </source>
</evidence>
<accession>A0A0K6IVZ3</accession>